<dbReference type="InterPro" id="IPR002654">
    <property type="entry name" value="Glyco_trans_25"/>
</dbReference>
<evidence type="ECO:0000259" key="4">
    <source>
        <dbReference type="Pfam" id="PF01755"/>
    </source>
</evidence>
<comment type="pathway">
    <text evidence="2">Glycan metabolism; lacto-N-neotetraose biosynthesis.</text>
</comment>
<evidence type="ECO:0000313" key="5">
    <source>
        <dbReference type="EMBL" id="KLT72709.1"/>
    </source>
</evidence>
<reference evidence="5 6" key="1">
    <citation type="submission" date="2014-11" db="EMBL/GenBank/DDBJ databases">
        <title>Genome of a novel goose pathogen.</title>
        <authorList>
            <person name="Hansen C.M."/>
            <person name="Hueffer K."/>
            <person name="Choi S.C."/>
        </authorList>
    </citation>
    <scope>NUCLEOTIDE SEQUENCE [LARGE SCALE GENOMIC DNA]</scope>
    <source>
        <strain evidence="5 6">KH1503</strain>
    </source>
</reference>
<name>A0A0J0YRF1_9NEIS</name>
<dbReference type="EMBL" id="JTDO01000009">
    <property type="protein sequence ID" value="KLT72709.1"/>
    <property type="molecule type" value="Genomic_DNA"/>
</dbReference>
<organism evidence="5 6">
    <name type="scientific">Neisseria arctica</name>
    <dbReference type="NCBI Taxonomy" id="1470200"/>
    <lineage>
        <taxon>Bacteria</taxon>
        <taxon>Pseudomonadati</taxon>
        <taxon>Pseudomonadota</taxon>
        <taxon>Betaproteobacteria</taxon>
        <taxon>Neisseriales</taxon>
        <taxon>Neisseriaceae</taxon>
        <taxon>Neisseria</taxon>
    </lineage>
</organism>
<dbReference type="PATRIC" id="fig|1470200.3.peg.2497"/>
<dbReference type="RefSeq" id="WP_047761095.1">
    <property type="nucleotide sequence ID" value="NZ_CP091510.1"/>
</dbReference>
<dbReference type="CDD" id="cd06532">
    <property type="entry name" value="Glyco_transf_25"/>
    <property type="match status" value="1"/>
</dbReference>
<dbReference type="STRING" id="1470200.PL75_06400"/>
<dbReference type="Pfam" id="PF01755">
    <property type="entry name" value="Glyco_transf_25"/>
    <property type="match status" value="1"/>
</dbReference>
<keyword evidence="3" id="KW-0448">Lipopolysaccharide biosynthesis</keyword>
<sequence>MLHNYVISLPQAEERRQHIRNEFDAKNIPFKFFDALQPSLELQQHIVKMLPRLQDEPNMTDGEKACLMSHLVLWRKCLEENLPYIAIFEDDIVLGSQAEKFLIDTLWLEQRFANDAYFLCLETVLRLINLKSTGIQEYQGRQFKFLESSNSGCGAYIISNQAIRLLLQKIHTLSAYDLNPVDVLVYDYLNNIPKFSLYQLTPALCIQDSVLNKQKGLVSQLEKDRFFNFNNLPKKKKRKKFSERIQHVLLKPIRMIKKVQRQRVLFL</sequence>
<dbReference type="Proteomes" id="UP000036027">
    <property type="component" value="Unassembled WGS sequence"/>
</dbReference>
<dbReference type="AlphaFoldDB" id="A0A0J0YRF1"/>
<feature type="domain" description="Glycosyl transferase family 25" evidence="4">
    <location>
        <begin position="1"/>
        <end position="183"/>
    </location>
</feature>
<comment type="pathway">
    <text evidence="1">Bacterial outer membrane biogenesis; lipooligosaccharide biosynthesis.</text>
</comment>
<evidence type="ECO:0000313" key="6">
    <source>
        <dbReference type="Proteomes" id="UP000036027"/>
    </source>
</evidence>
<evidence type="ECO:0000256" key="1">
    <source>
        <dbReference type="ARBA" id="ARBA00005068"/>
    </source>
</evidence>
<evidence type="ECO:0000256" key="2">
    <source>
        <dbReference type="ARBA" id="ARBA00005222"/>
    </source>
</evidence>
<evidence type="ECO:0000256" key="3">
    <source>
        <dbReference type="ARBA" id="ARBA00022985"/>
    </source>
</evidence>
<dbReference type="OrthoDB" id="119742at2"/>
<gene>
    <name evidence="5" type="ORF">PL75_06400</name>
</gene>
<comment type="caution">
    <text evidence="5">The sequence shown here is derived from an EMBL/GenBank/DDBJ whole genome shotgun (WGS) entry which is preliminary data.</text>
</comment>
<dbReference type="UniPathway" id="UPA00501"/>
<dbReference type="UniPathway" id="UPA00820"/>
<keyword evidence="6" id="KW-1185">Reference proteome</keyword>
<accession>A0A0J0YRF1</accession>
<proteinExistence type="predicted"/>
<dbReference type="GO" id="GO:0009103">
    <property type="term" value="P:lipopolysaccharide biosynthetic process"/>
    <property type="evidence" value="ECO:0007669"/>
    <property type="project" value="UniProtKB-KW"/>
</dbReference>
<protein>
    <recommendedName>
        <fullName evidence="4">Glycosyl transferase family 25 domain-containing protein</fullName>
    </recommendedName>
</protein>